<dbReference type="EMBL" id="JBHRYE010000003">
    <property type="protein sequence ID" value="MFC3670145.1"/>
    <property type="molecule type" value="Genomic_DNA"/>
</dbReference>
<evidence type="ECO:0000313" key="3">
    <source>
        <dbReference type="EMBL" id="MFC3670145.1"/>
    </source>
</evidence>
<dbReference type="RefSeq" id="WP_191324999.1">
    <property type="nucleotide sequence ID" value="NZ_BMZP01000013.1"/>
</dbReference>
<dbReference type="Pfam" id="PF10074">
    <property type="entry name" value="RovC_DNA-bd"/>
    <property type="match status" value="1"/>
</dbReference>
<feature type="domain" description="T6SS Transcription factor RovC-like DNA binding" evidence="1">
    <location>
        <begin position="70"/>
        <end position="177"/>
    </location>
</feature>
<accession>A0ABV7UYC0</accession>
<name>A0ABV7UYC0_9SPHN</name>
<protein>
    <submittedName>
        <fullName evidence="3">DNA -binding domain-containing protein</fullName>
    </submittedName>
</protein>
<reference evidence="4" key="1">
    <citation type="journal article" date="2019" name="Int. J. Syst. Evol. Microbiol.">
        <title>The Global Catalogue of Microorganisms (GCM) 10K type strain sequencing project: providing services to taxonomists for standard genome sequencing and annotation.</title>
        <authorList>
            <consortium name="The Broad Institute Genomics Platform"/>
            <consortium name="The Broad Institute Genome Sequencing Center for Infectious Disease"/>
            <person name="Wu L."/>
            <person name="Ma J."/>
        </authorList>
    </citation>
    <scope>NUCLEOTIDE SEQUENCE [LARGE SCALE GENOMIC DNA]</scope>
    <source>
        <strain evidence="4">KCTC 42224</strain>
    </source>
</reference>
<feature type="domain" description="DUF7012" evidence="2">
    <location>
        <begin position="10"/>
        <end position="52"/>
    </location>
</feature>
<comment type="caution">
    <text evidence="3">The sequence shown here is derived from an EMBL/GenBank/DDBJ whole genome shotgun (WGS) entry which is preliminary data.</text>
</comment>
<evidence type="ECO:0000313" key="4">
    <source>
        <dbReference type="Proteomes" id="UP001595683"/>
    </source>
</evidence>
<evidence type="ECO:0000259" key="2">
    <source>
        <dbReference type="Pfam" id="PF22792"/>
    </source>
</evidence>
<dbReference type="InterPro" id="IPR018754">
    <property type="entry name" value="RovC-like_DNA-bd"/>
</dbReference>
<dbReference type="Pfam" id="PF22792">
    <property type="entry name" value="DUF7012"/>
    <property type="match status" value="1"/>
</dbReference>
<dbReference type="Proteomes" id="UP001595683">
    <property type="component" value="Unassembled WGS sequence"/>
</dbReference>
<dbReference type="InterPro" id="IPR054278">
    <property type="entry name" value="DUF7012"/>
</dbReference>
<keyword evidence="4" id="KW-1185">Reference proteome</keyword>
<proteinExistence type="predicted"/>
<evidence type="ECO:0000259" key="1">
    <source>
        <dbReference type="Pfam" id="PF10074"/>
    </source>
</evidence>
<sequence length="179" mass="19562">MWRADVLASTILVGPAPEGFDASGAITPDDLPAIFAREDGADGVHVTIGQGARRAHLRFEPGLSLWGSVMLPREQALRMRRASADWFLRTRGGASEPSPEGAYLSPSRRMRLGRLLSLFDARRAGATLRQLGARFIDPDLADVSAAAWADASERKQLRRLLATADQLVISAYRRLLRGE</sequence>
<organism evidence="3 4">
    <name type="scientific">Novosphingobium pokkalii</name>
    <dbReference type="NCBI Taxonomy" id="1770194"/>
    <lineage>
        <taxon>Bacteria</taxon>
        <taxon>Pseudomonadati</taxon>
        <taxon>Pseudomonadota</taxon>
        <taxon>Alphaproteobacteria</taxon>
        <taxon>Sphingomonadales</taxon>
        <taxon>Sphingomonadaceae</taxon>
        <taxon>Novosphingobium</taxon>
    </lineage>
</organism>
<gene>
    <name evidence="3" type="ORF">ACFOOT_01785</name>
</gene>